<organism evidence="1 2">
    <name type="scientific">Clostridium saccharobutylicum</name>
    <dbReference type="NCBI Taxonomy" id="169679"/>
    <lineage>
        <taxon>Bacteria</taxon>
        <taxon>Bacillati</taxon>
        <taxon>Bacillota</taxon>
        <taxon>Clostridia</taxon>
        <taxon>Eubacteriales</taxon>
        <taxon>Clostridiaceae</taxon>
        <taxon>Clostridium</taxon>
    </lineage>
</organism>
<proteinExistence type="predicted"/>
<gene>
    <name evidence="1" type="ORF">CLOSAC_12220</name>
</gene>
<dbReference type="AlphaFoldDB" id="A0A1S8ND11"/>
<dbReference type="Proteomes" id="UP000191154">
    <property type="component" value="Unassembled WGS sequence"/>
</dbReference>
<name>A0A1S8ND11_CLOSA</name>
<reference evidence="1 2" key="1">
    <citation type="submission" date="2016-05" db="EMBL/GenBank/DDBJ databases">
        <title>Microbial solvent formation.</title>
        <authorList>
            <person name="Poehlein A."/>
            <person name="Montoya Solano J.D."/>
            <person name="Flitsch S."/>
            <person name="Krabben P."/>
            <person name="Duerre P."/>
            <person name="Daniel R."/>
        </authorList>
    </citation>
    <scope>NUCLEOTIDE SEQUENCE [LARGE SCALE GENOMIC DNA]</scope>
    <source>
        <strain evidence="1 2">L1-8</strain>
    </source>
</reference>
<comment type="caution">
    <text evidence="1">The sequence shown here is derived from an EMBL/GenBank/DDBJ whole genome shotgun (WGS) entry which is preliminary data.</text>
</comment>
<dbReference type="EMBL" id="LZYZ01000002">
    <property type="protein sequence ID" value="OOM14349.1"/>
    <property type="molecule type" value="Genomic_DNA"/>
</dbReference>
<accession>A0A1S8ND11</accession>
<evidence type="ECO:0008006" key="3">
    <source>
        <dbReference type="Google" id="ProtNLM"/>
    </source>
</evidence>
<protein>
    <recommendedName>
        <fullName evidence="3">LysR substrate binding domain protein</fullName>
    </recommendedName>
</protein>
<evidence type="ECO:0000313" key="1">
    <source>
        <dbReference type="EMBL" id="OOM14349.1"/>
    </source>
</evidence>
<evidence type="ECO:0000313" key="2">
    <source>
        <dbReference type="Proteomes" id="UP000191154"/>
    </source>
</evidence>
<sequence>MKEVVKNNLGITFISSLVIENSLKNEEISILETPSTFHI</sequence>